<dbReference type="AlphaFoldDB" id="A0AAU9EJE1"/>
<protein>
    <recommendedName>
        <fullName evidence="3">DUF169 domain-containing protein</fullName>
    </recommendedName>
</protein>
<dbReference type="RefSeq" id="WP_338606417.1">
    <property type="nucleotide sequence ID" value="NZ_AP028679.1"/>
</dbReference>
<organism evidence="1 2">
    <name type="scientific">Desulfoferula mesophila</name>
    <dbReference type="NCBI Taxonomy" id="3058419"/>
    <lineage>
        <taxon>Bacteria</taxon>
        <taxon>Pseudomonadati</taxon>
        <taxon>Thermodesulfobacteriota</taxon>
        <taxon>Desulfarculia</taxon>
        <taxon>Desulfarculales</taxon>
        <taxon>Desulfarculaceae</taxon>
        <taxon>Desulfoferula</taxon>
    </lineage>
</organism>
<dbReference type="Pfam" id="PF02596">
    <property type="entry name" value="DUF169"/>
    <property type="match status" value="1"/>
</dbReference>
<reference evidence="2" key="1">
    <citation type="journal article" date="2023" name="Arch. Microbiol.">
        <title>Desulfoferula mesophilus gen. nov. sp. nov., a mesophilic sulfate-reducing bacterium isolated from a brackish lake sediment.</title>
        <authorList>
            <person name="Watanabe T."/>
            <person name="Yabe T."/>
            <person name="Tsuji J.M."/>
            <person name="Fukui M."/>
        </authorList>
    </citation>
    <scope>NUCLEOTIDE SEQUENCE [LARGE SCALE GENOMIC DNA]</scope>
    <source>
        <strain evidence="2">12FAK</strain>
    </source>
</reference>
<sequence length="271" mass="29633">MSWRSDCEQLDRALKQRLFISNAPVAVRLVSPEEEAQAPAWLQEIRKPGQGLPEKLLVCQAMAIVRLYGWQVLVTPESVECPTGLLTMGWVDMSPEYLRGEIPVSPFNQSDAARGRRMEAVTCMPAGSVASMAAAPLGDCPFEPQVVVIYCTPGQAMRLVQSTLFEEGGSLESSSAGAQGCSQYLSRVILSDKPRYILPGNGDRIFGHVEDHQMAFSLPLSYAGRLAEGIEKSHAGGQAYPVPAYLRADFKVPKAYAKASEHLRQYTKDKA</sequence>
<evidence type="ECO:0000313" key="1">
    <source>
        <dbReference type="EMBL" id="BEQ14719.1"/>
    </source>
</evidence>
<keyword evidence="2" id="KW-1185">Reference proteome</keyword>
<name>A0AAU9EJE1_9BACT</name>
<gene>
    <name evidence="1" type="ORF">FAK_17850</name>
</gene>
<dbReference type="Proteomes" id="UP001366166">
    <property type="component" value="Chromosome"/>
</dbReference>
<dbReference type="EMBL" id="AP028679">
    <property type="protein sequence ID" value="BEQ14719.1"/>
    <property type="molecule type" value="Genomic_DNA"/>
</dbReference>
<dbReference type="PANTHER" id="PTHR37954:SF3">
    <property type="entry name" value="DUF169 DOMAIN-CONTAINING PROTEIN"/>
    <property type="match status" value="1"/>
</dbReference>
<accession>A0AAU9EJE1</accession>
<evidence type="ECO:0000313" key="2">
    <source>
        <dbReference type="Proteomes" id="UP001366166"/>
    </source>
</evidence>
<dbReference type="PANTHER" id="PTHR37954">
    <property type="entry name" value="BLL4979 PROTEIN"/>
    <property type="match status" value="1"/>
</dbReference>
<evidence type="ECO:0008006" key="3">
    <source>
        <dbReference type="Google" id="ProtNLM"/>
    </source>
</evidence>
<dbReference type="KEGG" id="dmp:FAK_17850"/>
<dbReference type="InterPro" id="IPR003748">
    <property type="entry name" value="DUF169"/>
</dbReference>
<proteinExistence type="predicted"/>